<dbReference type="AlphaFoldDB" id="A0A3M7SP34"/>
<evidence type="ECO:0000256" key="3">
    <source>
        <dbReference type="ARBA" id="ARBA00022691"/>
    </source>
</evidence>
<dbReference type="InterPro" id="IPR029063">
    <property type="entry name" value="SAM-dependent_MTases_sf"/>
</dbReference>
<dbReference type="OrthoDB" id="407325at2759"/>
<reference evidence="5 6" key="1">
    <citation type="journal article" date="2018" name="Sci. Rep.">
        <title>Genomic signatures of local adaptation to the degree of environmental predictability in rotifers.</title>
        <authorList>
            <person name="Franch-Gras L."/>
            <person name="Hahn C."/>
            <person name="Garcia-Roger E.M."/>
            <person name="Carmona M.J."/>
            <person name="Serra M."/>
            <person name="Gomez A."/>
        </authorList>
    </citation>
    <scope>NUCLEOTIDE SEQUENCE [LARGE SCALE GENOMIC DNA]</scope>
    <source>
        <strain evidence="5">HYR1</strain>
    </source>
</reference>
<dbReference type="PANTHER" id="PTHR14614:SF164">
    <property type="entry name" value="HISTONE-ARGININE METHYLTRANSFERASE METTL23"/>
    <property type="match status" value="1"/>
</dbReference>
<dbReference type="InterPro" id="IPR019410">
    <property type="entry name" value="Methyltransf_16"/>
</dbReference>
<dbReference type="SUPFAM" id="SSF53335">
    <property type="entry name" value="S-adenosyl-L-methionine-dependent methyltransferases"/>
    <property type="match status" value="1"/>
</dbReference>
<proteinExistence type="inferred from homology"/>
<comment type="caution">
    <text evidence="5">The sequence shown here is derived from an EMBL/GenBank/DDBJ whole genome shotgun (WGS) entry which is preliminary data.</text>
</comment>
<evidence type="ECO:0000256" key="1">
    <source>
        <dbReference type="ARBA" id="ARBA00022603"/>
    </source>
</evidence>
<sequence length="262" mass="30571">MLKFKKSVISKMNKFNISSFFTNSQNEPKTEIKIAEFCQANYGYYIWPCSVILANFVYLNKNKIFDSQDGVVLEIGAGTSLPSIVAKKFNIFNKIIVTDNLNENSKLFDLIKYTLELNEIELINGFDNPNSNGVLIQHFDWTHLDGNFLDKIPKIDFIIGSDYSKKLDLVVAIRFLIEFNNEKIEFYTTFQIRSFDSYMKLIYLLQKYSLKFQKLEIEDQVVFKKNQTEHLAHTNYNRFVQKMVRSFGDIAIQKRLLNVGPT</sequence>
<dbReference type="GO" id="GO:0005634">
    <property type="term" value="C:nucleus"/>
    <property type="evidence" value="ECO:0007669"/>
    <property type="project" value="TreeGrafter"/>
</dbReference>
<dbReference type="PANTHER" id="PTHR14614">
    <property type="entry name" value="HEPATOCELLULAR CARCINOMA-ASSOCIATED ANTIGEN"/>
    <property type="match status" value="1"/>
</dbReference>
<dbReference type="EMBL" id="REGN01001064">
    <property type="protein sequence ID" value="RNA37288.1"/>
    <property type="molecule type" value="Genomic_DNA"/>
</dbReference>
<accession>A0A3M7SP34</accession>
<evidence type="ECO:0000256" key="4">
    <source>
        <dbReference type="ARBA" id="ARBA00043988"/>
    </source>
</evidence>
<dbReference type="GO" id="GO:0005737">
    <property type="term" value="C:cytoplasm"/>
    <property type="evidence" value="ECO:0007669"/>
    <property type="project" value="TreeGrafter"/>
</dbReference>
<dbReference type="GO" id="GO:0032259">
    <property type="term" value="P:methylation"/>
    <property type="evidence" value="ECO:0007669"/>
    <property type="project" value="UniProtKB-KW"/>
</dbReference>
<dbReference type="GO" id="GO:0008168">
    <property type="term" value="F:methyltransferase activity"/>
    <property type="evidence" value="ECO:0007669"/>
    <property type="project" value="UniProtKB-KW"/>
</dbReference>
<protein>
    <submittedName>
        <fullName evidence="5">Methyltransferase 23</fullName>
    </submittedName>
</protein>
<dbReference type="STRING" id="10195.A0A3M7SP34"/>
<dbReference type="Proteomes" id="UP000276133">
    <property type="component" value="Unassembled WGS sequence"/>
</dbReference>
<name>A0A3M7SP34_BRAPC</name>
<keyword evidence="3" id="KW-0949">S-adenosyl-L-methionine</keyword>
<comment type="similarity">
    <text evidence="4">Belongs to the methyltransferase superfamily. METTL23 family.</text>
</comment>
<keyword evidence="2 5" id="KW-0808">Transferase</keyword>
<gene>
    <name evidence="5" type="ORF">BpHYR1_011221</name>
</gene>
<evidence type="ECO:0000256" key="2">
    <source>
        <dbReference type="ARBA" id="ARBA00022679"/>
    </source>
</evidence>
<keyword evidence="1 5" id="KW-0489">Methyltransferase</keyword>
<evidence type="ECO:0000313" key="6">
    <source>
        <dbReference type="Proteomes" id="UP000276133"/>
    </source>
</evidence>
<evidence type="ECO:0000313" key="5">
    <source>
        <dbReference type="EMBL" id="RNA37288.1"/>
    </source>
</evidence>
<dbReference type="Pfam" id="PF10294">
    <property type="entry name" value="Methyltransf_16"/>
    <property type="match status" value="1"/>
</dbReference>
<keyword evidence="6" id="KW-1185">Reference proteome</keyword>
<organism evidence="5 6">
    <name type="scientific">Brachionus plicatilis</name>
    <name type="common">Marine rotifer</name>
    <name type="synonym">Brachionus muelleri</name>
    <dbReference type="NCBI Taxonomy" id="10195"/>
    <lineage>
        <taxon>Eukaryota</taxon>
        <taxon>Metazoa</taxon>
        <taxon>Spiralia</taxon>
        <taxon>Gnathifera</taxon>
        <taxon>Rotifera</taxon>
        <taxon>Eurotatoria</taxon>
        <taxon>Monogononta</taxon>
        <taxon>Pseudotrocha</taxon>
        <taxon>Ploima</taxon>
        <taxon>Brachionidae</taxon>
        <taxon>Brachionus</taxon>
    </lineage>
</organism>
<dbReference type="Gene3D" id="3.40.50.150">
    <property type="entry name" value="Vaccinia Virus protein VP39"/>
    <property type="match status" value="1"/>
</dbReference>